<comment type="catalytic activity">
    <reaction evidence="7">
        <text>a quinone + NADH + H(+) = a quinol + NAD(+)</text>
        <dbReference type="Rhea" id="RHEA:46160"/>
        <dbReference type="ChEBI" id="CHEBI:15378"/>
        <dbReference type="ChEBI" id="CHEBI:24646"/>
        <dbReference type="ChEBI" id="CHEBI:57540"/>
        <dbReference type="ChEBI" id="CHEBI:57945"/>
        <dbReference type="ChEBI" id="CHEBI:132124"/>
        <dbReference type="EC" id="1.6.5.9"/>
    </reaction>
</comment>
<comment type="similarity">
    <text evidence="1">Belongs to the NADH dehydrogenase family.</text>
</comment>
<dbReference type="GO" id="GO:0050136">
    <property type="term" value="F:NADH dehydrogenase (quinone) (non-electrogenic) activity"/>
    <property type="evidence" value="ECO:0007669"/>
    <property type="project" value="UniProtKB-EC"/>
</dbReference>
<dbReference type="InterPro" id="IPR023753">
    <property type="entry name" value="FAD/NAD-binding_dom"/>
</dbReference>
<dbReference type="AlphaFoldDB" id="D0L7E2"/>
<reference evidence="10 11" key="2">
    <citation type="journal article" date="2010" name="Stand. Genomic Sci.">
        <title>Complete genome sequence of Gordonia bronchialis type strain (3410).</title>
        <authorList>
            <person name="Ivanova N."/>
            <person name="Sikorski J."/>
            <person name="Jando M."/>
            <person name="Lapidus A."/>
            <person name="Nolan M."/>
            <person name="Lucas S."/>
            <person name="Del Rio T.G."/>
            <person name="Tice H."/>
            <person name="Copeland A."/>
            <person name="Cheng J.F."/>
            <person name="Chen F."/>
            <person name="Bruce D."/>
            <person name="Goodwin L."/>
            <person name="Pitluck S."/>
            <person name="Mavromatis K."/>
            <person name="Ovchinnikova G."/>
            <person name="Pati A."/>
            <person name="Chen A."/>
            <person name="Palaniappan K."/>
            <person name="Land M."/>
            <person name="Hauser L."/>
            <person name="Chang Y.J."/>
            <person name="Jeffries C.D."/>
            <person name="Chain P."/>
            <person name="Saunders E."/>
            <person name="Han C."/>
            <person name="Detter J.C."/>
            <person name="Brettin T."/>
            <person name="Rohde M."/>
            <person name="Goker M."/>
            <person name="Bristow J."/>
            <person name="Eisen J.A."/>
            <person name="Markowitz V."/>
            <person name="Hugenholtz P."/>
            <person name="Klenk H.P."/>
            <person name="Kyrpides N.C."/>
        </authorList>
    </citation>
    <scope>NUCLEOTIDE SEQUENCE [LARGE SCALE GENOMIC DNA]</scope>
    <source>
        <strain evidence="11">ATCC 25592 / DSM 43247 / BCRC 13721 / JCM 3198 / KCTC 3076 / NBRC 16047 / NCTC 10667</strain>
    </source>
</reference>
<name>D0L7E2_GORB4</name>
<dbReference type="STRING" id="526226.Gbro_4602"/>
<evidence type="ECO:0000256" key="7">
    <source>
        <dbReference type="ARBA" id="ARBA00047599"/>
    </source>
</evidence>
<evidence type="ECO:0000256" key="3">
    <source>
        <dbReference type="ARBA" id="ARBA00022630"/>
    </source>
</evidence>
<keyword evidence="11" id="KW-1185">Reference proteome</keyword>
<sequence length="444" mass="47896">MRNSRPHIVVIGAGFGGLHCVRRLKRAPVDVTVVDRGTSHLFQPLLYQCATGLLSEGAISSPVRHLLRRQRNTDVVLGEATAVDAGTQTVTIARIDGTTFTLRYDHLVVATGMRTSYHGNDEIASHATGMKTLDDALAIRRKIIAAFEMAESASDADEQRSWLTFAVAGGGPTGVELAGQIRELATLALEREFRTVDPERARVLLLHGGDRVLPDFDSRLSADAQRTLDRLGVETHLGVHVTAVEADYVETTTKSTHEVTRYPARTTLWTTGVEAVPFARALATALGEEQDRGGRIPVQPDLSVAGHDNVWVVGDMSSLDDLPGVAEVAMQGGRHVGAVIAGLVAGQGDRTPFDYRDLGSAAYIARRNAVVQAGRLRLSGYVGWLAWGAIHIAFLAGVRNRMGTVLTWSASLLTDSRRERAITYGDPETARQPYLRPGADDQAG</sequence>
<dbReference type="PANTHER" id="PTHR43706:SF47">
    <property type="entry name" value="EXTERNAL NADH-UBIQUINONE OXIDOREDUCTASE 1, MITOCHONDRIAL-RELATED"/>
    <property type="match status" value="1"/>
</dbReference>
<evidence type="ECO:0000259" key="9">
    <source>
        <dbReference type="Pfam" id="PF07992"/>
    </source>
</evidence>
<dbReference type="KEGG" id="gbr:Gbro_4602"/>
<keyword evidence="6" id="KW-0520">NAD</keyword>
<evidence type="ECO:0000256" key="2">
    <source>
        <dbReference type="ARBA" id="ARBA00012637"/>
    </source>
</evidence>
<keyword evidence="3" id="KW-0285">Flavoprotein</keyword>
<dbReference type="EMBL" id="CP001802">
    <property type="protein sequence ID" value="ACY23731.1"/>
    <property type="molecule type" value="Genomic_DNA"/>
</dbReference>
<dbReference type="Proteomes" id="UP000001219">
    <property type="component" value="Chromosome"/>
</dbReference>
<dbReference type="Gene3D" id="3.50.50.100">
    <property type="match status" value="1"/>
</dbReference>
<evidence type="ECO:0000256" key="5">
    <source>
        <dbReference type="ARBA" id="ARBA00023002"/>
    </source>
</evidence>
<dbReference type="RefSeq" id="WP_012836215.1">
    <property type="nucleotide sequence ID" value="NC_013441.1"/>
</dbReference>
<evidence type="ECO:0000256" key="4">
    <source>
        <dbReference type="ARBA" id="ARBA00022827"/>
    </source>
</evidence>
<gene>
    <name evidence="10" type="ordered locus">Gbro_4602</name>
</gene>
<dbReference type="PANTHER" id="PTHR43706">
    <property type="entry name" value="NADH DEHYDROGENASE"/>
    <property type="match status" value="1"/>
</dbReference>
<feature type="domain" description="FAD/NAD(P)-binding" evidence="9">
    <location>
        <begin position="7"/>
        <end position="333"/>
    </location>
</feature>
<feature type="region of interest" description="Disordered" evidence="8">
    <location>
        <begin position="423"/>
        <end position="444"/>
    </location>
</feature>
<keyword evidence="4" id="KW-0274">FAD</keyword>
<dbReference type="OrthoDB" id="9781621at2"/>
<evidence type="ECO:0000256" key="8">
    <source>
        <dbReference type="SAM" id="MobiDB-lite"/>
    </source>
</evidence>
<reference evidence="11" key="1">
    <citation type="submission" date="2009-10" db="EMBL/GenBank/DDBJ databases">
        <title>The complete chromosome of Gordonia bronchialis DSM 43247.</title>
        <authorList>
            <consortium name="US DOE Joint Genome Institute (JGI-PGF)"/>
            <person name="Lucas S."/>
            <person name="Copeland A."/>
            <person name="Lapidus A."/>
            <person name="Glavina del Rio T."/>
            <person name="Dalin E."/>
            <person name="Tice H."/>
            <person name="Bruce D."/>
            <person name="Goodwin L."/>
            <person name="Pitluck S."/>
            <person name="Kyrpides N."/>
            <person name="Mavromatis K."/>
            <person name="Ivanova N."/>
            <person name="Ovchinnikova G."/>
            <person name="Saunders E."/>
            <person name="Brettin T."/>
            <person name="Detter J.C."/>
            <person name="Han C."/>
            <person name="Larimer F."/>
            <person name="Land M."/>
            <person name="Hauser L."/>
            <person name="Markowitz V."/>
            <person name="Cheng J.-F."/>
            <person name="Hugenholtz P."/>
            <person name="Woyke T."/>
            <person name="Wu D."/>
            <person name="Jando M."/>
            <person name="Schneider S."/>
            <person name="Goeker M."/>
            <person name="Klenk H.-P."/>
            <person name="Eisen J.A."/>
        </authorList>
    </citation>
    <scope>NUCLEOTIDE SEQUENCE [LARGE SCALE GENOMIC DNA]</scope>
    <source>
        <strain evidence="11">ATCC 25592 / DSM 43247 / BCRC 13721 / JCM 3198 / KCTC 3076 / NBRC 16047 / NCTC 10667</strain>
    </source>
</reference>
<dbReference type="PRINTS" id="PR00411">
    <property type="entry name" value="PNDRDTASEI"/>
</dbReference>
<dbReference type="HOGENOM" id="CLU_021377_7_1_11"/>
<evidence type="ECO:0000313" key="10">
    <source>
        <dbReference type="EMBL" id="ACY23731.1"/>
    </source>
</evidence>
<evidence type="ECO:0000256" key="6">
    <source>
        <dbReference type="ARBA" id="ARBA00023027"/>
    </source>
</evidence>
<dbReference type="InterPro" id="IPR045024">
    <property type="entry name" value="NDH-2"/>
</dbReference>
<dbReference type="InterPro" id="IPR036188">
    <property type="entry name" value="FAD/NAD-bd_sf"/>
</dbReference>
<dbReference type="PRINTS" id="PR00368">
    <property type="entry name" value="FADPNR"/>
</dbReference>
<evidence type="ECO:0000256" key="1">
    <source>
        <dbReference type="ARBA" id="ARBA00005272"/>
    </source>
</evidence>
<dbReference type="EC" id="1.6.5.9" evidence="2"/>
<protein>
    <recommendedName>
        <fullName evidence="2">NADH:ubiquinone reductase (non-electrogenic)</fullName>
        <ecNumber evidence="2">1.6.5.9</ecNumber>
    </recommendedName>
</protein>
<dbReference type="eggNOG" id="COG1252">
    <property type="taxonomic scope" value="Bacteria"/>
</dbReference>
<organism evidence="10 11">
    <name type="scientific">Gordonia bronchialis (strain ATCC 25592 / DSM 43247 / BCRC 13721 / JCM 3198 / KCTC 3076 / NBRC 16047 / NCTC 10667)</name>
    <name type="common">Rhodococcus bronchialis</name>
    <dbReference type="NCBI Taxonomy" id="526226"/>
    <lineage>
        <taxon>Bacteria</taxon>
        <taxon>Bacillati</taxon>
        <taxon>Actinomycetota</taxon>
        <taxon>Actinomycetes</taxon>
        <taxon>Mycobacteriales</taxon>
        <taxon>Gordoniaceae</taxon>
        <taxon>Gordonia</taxon>
    </lineage>
</organism>
<evidence type="ECO:0000313" key="11">
    <source>
        <dbReference type="Proteomes" id="UP000001219"/>
    </source>
</evidence>
<dbReference type="SUPFAM" id="SSF51905">
    <property type="entry name" value="FAD/NAD(P)-binding domain"/>
    <property type="match status" value="1"/>
</dbReference>
<dbReference type="Pfam" id="PF07992">
    <property type="entry name" value="Pyr_redox_2"/>
    <property type="match status" value="1"/>
</dbReference>
<keyword evidence="5" id="KW-0560">Oxidoreductase</keyword>
<proteinExistence type="inferred from homology"/>
<accession>D0L7E2</accession>